<dbReference type="SUPFAM" id="SSF103473">
    <property type="entry name" value="MFS general substrate transporter"/>
    <property type="match status" value="1"/>
</dbReference>
<dbReference type="GO" id="GO:0005886">
    <property type="term" value="C:plasma membrane"/>
    <property type="evidence" value="ECO:0007669"/>
    <property type="project" value="TreeGrafter"/>
</dbReference>
<dbReference type="Gene3D" id="1.20.1250.20">
    <property type="entry name" value="MFS general substrate transporter like domains"/>
    <property type="match status" value="1"/>
</dbReference>
<feature type="transmembrane region" description="Helical" evidence="6">
    <location>
        <begin position="345"/>
        <end position="365"/>
    </location>
</feature>
<keyword evidence="2" id="KW-0813">Transport</keyword>
<name>A0A6G1JNJ7_9PLEO</name>
<feature type="transmembrane region" description="Helical" evidence="6">
    <location>
        <begin position="216"/>
        <end position="237"/>
    </location>
</feature>
<dbReference type="Proteomes" id="UP000799291">
    <property type="component" value="Unassembled WGS sequence"/>
</dbReference>
<dbReference type="AlphaFoldDB" id="A0A6G1JNJ7"/>
<evidence type="ECO:0000256" key="5">
    <source>
        <dbReference type="ARBA" id="ARBA00023136"/>
    </source>
</evidence>
<feature type="transmembrane region" description="Helical" evidence="6">
    <location>
        <begin position="101"/>
        <end position="121"/>
    </location>
</feature>
<keyword evidence="5 6" id="KW-0472">Membrane</keyword>
<feature type="transmembrane region" description="Helical" evidence="6">
    <location>
        <begin position="133"/>
        <end position="153"/>
    </location>
</feature>
<dbReference type="PANTHER" id="PTHR19432">
    <property type="entry name" value="SUGAR TRANSPORTER"/>
    <property type="match status" value="1"/>
</dbReference>
<keyword evidence="3 6" id="KW-0812">Transmembrane</keyword>
<dbReference type="InterPro" id="IPR036259">
    <property type="entry name" value="MFS_trans_sf"/>
</dbReference>
<feature type="transmembrane region" description="Helical" evidence="6">
    <location>
        <begin position="307"/>
        <end position="325"/>
    </location>
</feature>
<proteinExistence type="predicted"/>
<dbReference type="InterPro" id="IPR011701">
    <property type="entry name" value="MFS"/>
</dbReference>
<dbReference type="EMBL" id="MU005569">
    <property type="protein sequence ID" value="KAF2691800.1"/>
    <property type="molecule type" value="Genomic_DNA"/>
</dbReference>
<evidence type="ECO:0000256" key="6">
    <source>
        <dbReference type="SAM" id="Phobius"/>
    </source>
</evidence>
<feature type="transmembrane region" description="Helical" evidence="6">
    <location>
        <begin position="455"/>
        <end position="475"/>
    </location>
</feature>
<evidence type="ECO:0000256" key="4">
    <source>
        <dbReference type="ARBA" id="ARBA00022989"/>
    </source>
</evidence>
<evidence type="ECO:0000256" key="1">
    <source>
        <dbReference type="ARBA" id="ARBA00004141"/>
    </source>
</evidence>
<reference evidence="7" key="1">
    <citation type="journal article" date="2020" name="Stud. Mycol.">
        <title>101 Dothideomycetes genomes: a test case for predicting lifestyles and emergence of pathogens.</title>
        <authorList>
            <person name="Haridas S."/>
            <person name="Albert R."/>
            <person name="Binder M."/>
            <person name="Bloem J."/>
            <person name="Labutti K."/>
            <person name="Salamov A."/>
            <person name="Andreopoulos B."/>
            <person name="Baker S."/>
            <person name="Barry K."/>
            <person name="Bills G."/>
            <person name="Bluhm B."/>
            <person name="Cannon C."/>
            <person name="Castanera R."/>
            <person name="Culley D."/>
            <person name="Daum C."/>
            <person name="Ezra D."/>
            <person name="Gonzalez J."/>
            <person name="Henrissat B."/>
            <person name="Kuo A."/>
            <person name="Liang C."/>
            <person name="Lipzen A."/>
            <person name="Lutzoni F."/>
            <person name="Magnuson J."/>
            <person name="Mondo S."/>
            <person name="Nolan M."/>
            <person name="Ohm R."/>
            <person name="Pangilinan J."/>
            <person name="Park H.-J."/>
            <person name="Ramirez L."/>
            <person name="Alfaro M."/>
            <person name="Sun H."/>
            <person name="Tritt A."/>
            <person name="Yoshinaga Y."/>
            <person name="Zwiers L.-H."/>
            <person name="Turgeon B."/>
            <person name="Goodwin S."/>
            <person name="Spatafora J."/>
            <person name="Crous P."/>
            <person name="Grigoriev I."/>
        </authorList>
    </citation>
    <scope>NUCLEOTIDE SEQUENCE</scope>
    <source>
        <strain evidence="7">CBS 122367</strain>
    </source>
</reference>
<gene>
    <name evidence="7" type="ORF">K458DRAFT_448497</name>
</gene>
<keyword evidence="4 6" id="KW-1133">Transmembrane helix</keyword>
<evidence type="ECO:0000313" key="8">
    <source>
        <dbReference type="Proteomes" id="UP000799291"/>
    </source>
</evidence>
<feature type="transmembrane region" description="Helical" evidence="6">
    <location>
        <begin position="249"/>
        <end position="270"/>
    </location>
</feature>
<feature type="transmembrane region" description="Helical" evidence="6">
    <location>
        <begin position="487"/>
        <end position="505"/>
    </location>
</feature>
<evidence type="ECO:0000256" key="3">
    <source>
        <dbReference type="ARBA" id="ARBA00022692"/>
    </source>
</evidence>
<evidence type="ECO:0000256" key="2">
    <source>
        <dbReference type="ARBA" id="ARBA00022448"/>
    </source>
</evidence>
<feature type="transmembrane region" description="Helical" evidence="6">
    <location>
        <begin position="173"/>
        <end position="190"/>
    </location>
</feature>
<protein>
    <submittedName>
        <fullName evidence="7">MFS general substrate transporter</fullName>
    </submittedName>
</protein>
<sequence>MTYSYKPFTRAFRSPKDEAQSPTISTTAVEHRFVAVGFNDGDCSSAASLVEDDLQVPRLPTKSMIALTCGIGGLRLIWSILFSHGSAYLFSLGITKSQSSLIWAIAPICSALIQPIIGAISDISQSCWGRRRPFILAGTIGIATSLTASAWVSDIMRAVAAIFGVHSYEGIKTTTQIGTIICITLLNLCIQPLQSGLRALVIDVCPSEQQSIASAWAGRFTGISNILGYILGSLPLVVSHGNEAWRFRLLSLLSVVVLVITVLTTIYFICEEDPRGVAYEPQKGHLLRALRNVKDGWSSMSTQARRVCTVQFFAWMGWFGFLFYSTLGIERFDFLRDASIRLDTFASLLSAIAALATTVISPHVASPNLVVSFSEKSIPSSRFGKWRTIFIFTTNTAILLIALTGVSWGITQWTPFALLGEEIAMHQAEKDSATEKGGQKWMSSPSGALMGVHNAAISIPQILAAHGSSFIFFMFEGNRSGEDDSIAWVLRTSGVAALVAAWLSWRLKLR</sequence>
<dbReference type="OrthoDB" id="28755at2759"/>
<comment type="subcellular location">
    <subcellularLocation>
        <location evidence="1">Membrane</location>
        <topology evidence="1">Multi-pass membrane protein</topology>
    </subcellularLocation>
</comment>
<organism evidence="7 8">
    <name type="scientific">Lentithecium fluviatile CBS 122367</name>
    <dbReference type="NCBI Taxonomy" id="1168545"/>
    <lineage>
        <taxon>Eukaryota</taxon>
        <taxon>Fungi</taxon>
        <taxon>Dikarya</taxon>
        <taxon>Ascomycota</taxon>
        <taxon>Pezizomycotina</taxon>
        <taxon>Dothideomycetes</taxon>
        <taxon>Pleosporomycetidae</taxon>
        <taxon>Pleosporales</taxon>
        <taxon>Massarineae</taxon>
        <taxon>Lentitheciaceae</taxon>
        <taxon>Lentithecium</taxon>
    </lineage>
</organism>
<keyword evidence="8" id="KW-1185">Reference proteome</keyword>
<evidence type="ECO:0000313" key="7">
    <source>
        <dbReference type="EMBL" id="KAF2691800.1"/>
    </source>
</evidence>
<dbReference type="Pfam" id="PF07690">
    <property type="entry name" value="MFS_1"/>
    <property type="match status" value="1"/>
</dbReference>
<accession>A0A6G1JNJ7</accession>
<dbReference type="GO" id="GO:0008506">
    <property type="term" value="F:sucrose:proton symporter activity"/>
    <property type="evidence" value="ECO:0007669"/>
    <property type="project" value="TreeGrafter"/>
</dbReference>
<feature type="transmembrane region" description="Helical" evidence="6">
    <location>
        <begin position="386"/>
        <end position="410"/>
    </location>
</feature>
<dbReference type="PANTHER" id="PTHR19432:SF35">
    <property type="entry name" value="SOLUTE CARRIER FAMILY 45 MEMBER 3 ISOFORM X1"/>
    <property type="match status" value="1"/>
</dbReference>